<evidence type="ECO:0000313" key="3">
    <source>
        <dbReference type="Proteomes" id="UP000237718"/>
    </source>
</evidence>
<comment type="caution">
    <text evidence="2">The sequence shown here is derived from an EMBL/GenBank/DDBJ whole genome shotgun (WGS) entry which is preliminary data.</text>
</comment>
<reference evidence="2 3" key="1">
    <citation type="submission" date="2018-03" db="EMBL/GenBank/DDBJ databases">
        <title>Genomic Encyclopedia of Archaeal and Bacterial Type Strains, Phase II (KMG-II): from individual species to whole genera.</title>
        <authorList>
            <person name="Goeker M."/>
        </authorList>
    </citation>
    <scope>NUCLEOTIDE SEQUENCE [LARGE SCALE GENOMIC DNA]</scope>
    <source>
        <strain evidence="2 3">DSM 25328</strain>
    </source>
</reference>
<dbReference type="InterPro" id="IPR002750">
    <property type="entry name" value="CobE/GbiG_C"/>
</dbReference>
<evidence type="ECO:0000313" key="2">
    <source>
        <dbReference type="EMBL" id="PRZ50438.1"/>
    </source>
</evidence>
<evidence type="ECO:0000259" key="1">
    <source>
        <dbReference type="Pfam" id="PF01890"/>
    </source>
</evidence>
<keyword evidence="2" id="KW-0378">Hydrolase</keyword>
<gene>
    <name evidence="2" type="ORF">CLV89_101660</name>
</gene>
<dbReference type="GO" id="GO:0016787">
    <property type="term" value="F:hydrolase activity"/>
    <property type="evidence" value="ECO:0007669"/>
    <property type="project" value="UniProtKB-KW"/>
</dbReference>
<dbReference type="SUPFAM" id="SSF159664">
    <property type="entry name" value="CobE/GbiG C-terminal domain-like"/>
    <property type="match status" value="1"/>
</dbReference>
<dbReference type="Pfam" id="PF01890">
    <property type="entry name" value="CbiG_C"/>
    <property type="match status" value="1"/>
</dbReference>
<dbReference type="Gene3D" id="3.30.420.180">
    <property type="entry name" value="CobE/GbiG C-terminal domain"/>
    <property type="match status" value="1"/>
</dbReference>
<protein>
    <submittedName>
        <fullName evidence="2">Cobalt-precorrin 5A hydrolase</fullName>
    </submittedName>
</protein>
<proteinExistence type="predicted"/>
<sequence>MIVAGFGFADRATTASLVEALAALSPRPDRLATLRAKADTALFRGFATANGLPVIPLDEAQISGIETPTHSPRIAARFHTGSVAEAAALVAAGPGARLIQTRYVTTDRLATVALAETIER</sequence>
<dbReference type="AlphaFoldDB" id="A0A2T1AQ37"/>
<dbReference type="GO" id="GO:0009236">
    <property type="term" value="P:cobalamin biosynthetic process"/>
    <property type="evidence" value="ECO:0007669"/>
    <property type="project" value="InterPro"/>
</dbReference>
<dbReference type="OrthoDB" id="7665855at2"/>
<accession>A0A2T1AQ37</accession>
<dbReference type="EMBL" id="PVUF01000001">
    <property type="protein sequence ID" value="PRZ50438.1"/>
    <property type="molecule type" value="Genomic_DNA"/>
</dbReference>
<dbReference type="Proteomes" id="UP000237718">
    <property type="component" value="Unassembled WGS sequence"/>
</dbReference>
<dbReference type="RefSeq" id="WP_106162169.1">
    <property type="nucleotide sequence ID" value="NZ_PVUF01000001.1"/>
</dbReference>
<organism evidence="2 3">
    <name type="scientific">Tritonibacter scottomollicae</name>
    <name type="common">Epibacterium scottomollicae</name>
    <dbReference type="NCBI Taxonomy" id="483013"/>
    <lineage>
        <taxon>Bacteria</taxon>
        <taxon>Pseudomonadati</taxon>
        <taxon>Pseudomonadota</taxon>
        <taxon>Alphaproteobacteria</taxon>
        <taxon>Rhodobacterales</taxon>
        <taxon>Paracoccaceae</taxon>
        <taxon>Tritonibacter</taxon>
    </lineage>
</organism>
<name>A0A2T1AQ37_TRISK</name>
<feature type="domain" description="CobE/GbiG C-terminal" evidence="1">
    <location>
        <begin position="2"/>
        <end position="115"/>
    </location>
</feature>
<dbReference type="InterPro" id="IPR036518">
    <property type="entry name" value="CobE/GbiG_C_sf"/>
</dbReference>